<organism evidence="9 10">
    <name type="scientific">Priapulus caudatus</name>
    <name type="common">Priapulid worm</name>
    <dbReference type="NCBI Taxonomy" id="37621"/>
    <lineage>
        <taxon>Eukaryota</taxon>
        <taxon>Metazoa</taxon>
        <taxon>Ecdysozoa</taxon>
        <taxon>Scalidophora</taxon>
        <taxon>Priapulida</taxon>
        <taxon>Priapulimorpha</taxon>
        <taxon>Priapulimorphida</taxon>
        <taxon>Priapulidae</taxon>
        <taxon>Priapulus</taxon>
    </lineage>
</organism>
<keyword evidence="6" id="KW-0256">Endoplasmic reticulum</keyword>
<evidence type="ECO:0000256" key="1">
    <source>
        <dbReference type="ARBA" id="ARBA00000221"/>
    </source>
</evidence>
<dbReference type="InterPro" id="IPR000639">
    <property type="entry name" value="Epox_hydrolase-like"/>
</dbReference>
<dbReference type="SUPFAM" id="SSF53474">
    <property type="entry name" value="alpha/beta-Hydrolases"/>
    <property type="match status" value="1"/>
</dbReference>
<keyword evidence="6" id="KW-0472">Membrane</keyword>
<dbReference type="PRINTS" id="PR00412">
    <property type="entry name" value="EPOXHYDRLASE"/>
</dbReference>
<keyword evidence="5 6" id="KW-0378">Hydrolase</keyword>
<comment type="subcellular location">
    <subcellularLocation>
        <location evidence="6">Endoplasmic reticulum membrane</location>
    </subcellularLocation>
    <subcellularLocation>
        <location evidence="2">Microsome membrane</location>
        <topology evidence="2">Single-pass membrane protein</topology>
    </subcellularLocation>
</comment>
<evidence type="ECO:0000256" key="6">
    <source>
        <dbReference type="PIRNR" id="PIRNR001112"/>
    </source>
</evidence>
<name>A0ABM1E807_PRICU</name>
<dbReference type="PIRSF" id="PIRSF001112">
    <property type="entry name" value="Epoxide_hydrolase"/>
    <property type="match status" value="1"/>
</dbReference>
<dbReference type="PANTHER" id="PTHR21661">
    <property type="entry name" value="EPOXIDE HYDROLASE 1-RELATED"/>
    <property type="match status" value="1"/>
</dbReference>
<dbReference type="RefSeq" id="XP_014668328.1">
    <property type="nucleotide sequence ID" value="XM_014812842.1"/>
</dbReference>
<dbReference type="GeneID" id="106809673"/>
<dbReference type="InterPro" id="IPR029058">
    <property type="entry name" value="AB_hydrolase_fold"/>
</dbReference>
<evidence type="ECO:0000313" key="10">
    <source>
        <dbReference type="RefSeq" id="XP_014668328.1"/>
    </source>
</evidence>
<feature type="domain" description="Epoxide hydrolase N-terminal" evidence="8">
    <location>
        <begin position="57"/>
        <end position="164"/>
    </location>
</feature>
<keyword evidence="9" id="KW-1185">Reference proteome</keyword>
<reference evidence="10" key="1">
    <citation type="submission" date="2025-08" db="UniProtKB">
        <authorList>
            <consortium name="RefSeq"/>
        </authorList>
    </citation>
    <scope>IDENTIFICATION</scope>
</reference>
<comment type="similarity">
    <text evidence="3 6">Belongs to the peptidase S33 family.</text>
</comment>
<evidence type="ECO:0000256" key="4">
    <source>
        <dbReference type="ARBA" id="ARBA00022797"/>
    </source>
</evidence>
<sequence length="473" mass="54205">MRISWCCLCLVGVAALVLSAVGLWVKSSYFTPPPPLPELGTPWWGRGPVVLAENNEIRSFTVNFSQEVITDLYERLDRTRYTESLPNVEFQYGVHSDTLKKVVRYWRQKYDVKNAQVELNKYKHFLTEINGIDVHFVHVKPKSSYKNVTPLLMVHGWPGSFYEFYKIIPLLTDPLAHGGKKDDPVFEIICPSIPGYGFSEAAHKKGFTALHASQIFDKLMNRLGHQSYFVQGGDWGSLIVHVMALYYPDRVLGMHTNMPIAGNLLELSYILRVAIGSVFPSLVFEEKELWKVYPCIQKLTTLWEEMGYYHVQSTKPDTTGVGLNNSPVGLAAWILEKFSTWTSLYNRNNRDGGLATQTFTLDELLHNVMIYWVTESITTSMRFYKEFVRSDTQSYLLRKYTITVPVAYAVFPNELVHYPECIATSYYPNLVQYTDMPRGGHFPAFEEPELLADDVRNFVAAVQADRKLKKEEL</sequence>
<gene>
    <name evidence="10" type="primary">LOC106809673</name>
</gene>
<evidence type="ECO:0000259" key="8">
    <source>
        <dbReference type="Pfam" id="PF06441"/>
    </source>
</evidence>
<dbReference type="Proteomes" id="UP000695022">
    <property type="component" value="Unplaced"/>
</dbReference>
<dbReference type="Gene3D" id="3.40.50.1820">
    <property type="entry name" value="alpha/beta hydrolase"/>
    <property type="match status" value="1"/>
</dbReference>
<dbReference type="EC" id="3.3.2.9" evidence="6"/>
<feature type="chain" id="PRO_5046135767" description="Epoxide hydrolase" evidence="7">
    <location>
        <begin position="16"/>
        <end position="473"/>
    </location>
</feature>
<dbReference type="InterPro" id="IPR010497">
    <property type="entry name" value="Epoxide_hydro_N"/>
</dbReference>
<feature type="signal peptide" evidence="7">
    <location>
        <begin position="1"/>
        <end position="15"/>
    </location>
</feature>
<evidence type="ECO:0000256" key="7">
    <source>
        <dbReference type="SAM" id="SignalP"/>
    </source>
</evidence>
<dbReference type="PANTHER" id="PTHR21661:SF35">
    <property type="entry name" value="EPOXIDE HYDROLASE"/>
    <property type="match status" value="1"/>
</dbReference>
<comment type="catalytic activity">
    <reaction evidence="6">
        <text>cis-stilbene oxide + H2O = (1R,2R)-hydrobenzoin</text>
        <dbReference type="Rhea" id="RHEA:23900"/>
        <dbReference type="ChEBI" id="CHEBI:15377"/>
        <dbReference type="ChEBI" id="CHEBI:50004"/>
        <dbReference type="ChEBI" id="CHEBI:50014"/>
        <dbReference type="EC" id="3.3.2.9"/>
    </reaction>
</comment>
<dbReference type="InterPro" id="IPR016292">
    <property type="entry name" value="Epoxide_hydrolase"/>
</dbReference>
<evidence type="ECO:0000313" key="9">
    <source>
        <dbReference type="Proteomes" id="UP000695022"/>
    </source>
</evidence>
<proteinExistence type="inferred from homology"/>
<comment type="catalytic activity">
    <reaction evidence="1 6">
        <text>1-(4-methoxyphenyl)-N-methyl-N-[(3-methyloxetan-3-yl)methyl]methanamine + H2O = 2-{[(4-methoxybenzyl)(methyl)amino]methyl}-2-methylpropane-1,3-diol</text>
        <dbReference type="Rhea" id="RHEA:55764"/>
        <dbReference type="ChEBI" id="CHEBI:15377"/>
        <dbReference type="ChEBI" id="CHEBI:139161"/>
        <dbReference type="ChEBI" id="CHEBI:139164"/>
        <dbReference type="EC" id="3.3.2.9"/>
    </reaction>
</comment>
<evidence type="ECO:0000256" key="5">
    <source>
        <dbReference type="ARBA" id="ARBA00022801"/>
    </source>
</evidence>
<dbReference type="Pfam" id="PF06441">
    <property type="entry name" value="EHN"/>
    <property type="match status" value="1"/>
</dbReference>
<accession>A0ABM1E807</accession>
<keyword evidence="7" id="KW-0732">Signal</keyword>
<evidence type="ECO:0000256" key="3">
    <source>
        <dbReference type="ARBA" id="ARBA00010088"/>
    </source>
</evidence>
<protein>
    <recommendedName>
        <fullName evidence="6">Epoxide hydrolase</fullName>
        <ecNumber evidence="6">3.3.2.9</ecNumber>
    </recommendedName>
</protein>
<evidence type="ECO:0000256" key="2">
    <source>
        <dbReference type="ARBA" id="ARBA00004111"/>
    </source>
</evidence>
<keyword evidence="4 6" id="KW-0058">Aromatic hydrocarbons catabolism</keyword>